<dbReference type="PRINTS" id="PR00032">
    <property type="entry name" value="HTHARAC"/>
</dbReference>
<dbReference type="InterPro" id="IPR018060">
    <property type="entry name" value="HTH_AraC"/>
</dbReference>
<sequence length="529" mass="60567">MDIEQRKKDGAAPLVHYVLRSIRLIVVGEQADISDLDGSDRNDKDSFELFIVTSGTGQGKCYLQGPGRSLSVDQKVMSCSYYRLCFETSDYDAASSLLPDKQELACAPFAKTMELLDELYGLRGATGGLEMFQRFVRFQELLLFLFRQNAPAAEDEGTDIERHGVELSIRHIHQNYRELLTVEELASLAGIDRWKYTRLFKEATGQVPLQYLNEVRINGAKKWLARTDDKLLDIALNVGFNNEYYFNRRFKQTVGISPGQYRRSRKGKLRVVAPYLEDFIVALDMQPIAQYWHAKWGKQDYLGLNHIPTFDENGGNFDALSGYKPDLILLMDRYEQQQYSQCRRISNTCILREQTHNWRALFRTVADYFGRTELAEDAIAKYDFKARSASLMLSQVMKGETVAFLRISADHIIQYTDEGQGFVSTVLYGDVGLRSHSAVGVASKANRPGMFNLSVEDLRTLTADHLFITFDKWHSQAEGKERELLEQPEWRNLPAVRNNRVYEVDFLTWMNNGIISNGKKIDDILRSLA</sequence>
<dbReference type="PROSITE" id="PS00041">
    <property type="entry name" value="HTH_ARAC_FAMILY_1"/>
    <property type="match status" value="1"/>
</dbReference>
<dbReference type="PROSITE" id="PS50983">
    <property type="entry name" value="FE_B12_PBP"/>
    <property type="match status" value="1"/>
</dbReference>
<evidence type="ECO:0000256" key="3">
    <source>
        <dbReference type="ARBA" id="ARBA00023163"/>
    </source>
</evidence>
<dbReference type="Gene3D" id="1.10.10.60">
    <property type="entry name" value="Homeodomain-like"/>
    <property type="match status" value="2"/>
</dbReference>
<dbReference type="GO" id="GO:0003700">
    <property type="term" value="F:DNA-binding transcription factor activity"/>
    <property type="evidence" value="ECO:0007669"/>
    <property type="project" value="InterPro"/>
</dbReference>
<dbReference type="PROSITE" id="PS01124">
    <property type="entry name" value="HTH_ARAC_FAMILY_2"/>
    <property type="match status" value="1"/>
</dbReference>
<dbReference type="InterPro" id="IPR002491">
    <property type="entry name" value="ABC_transptr_periplasmic_BD"/>
</dbReference>
<dbReference type="Pfam" id="PF12833">
    <property type="entry name" value="HTH_18"/>
    <property type="match status" value="1"/>
</dbReference>
<dbReference type="InterPro" id="IPR018062">
    <property type="entry name" value="HTH_AraC-typ_CS"/>
</dbReference>
<dbReference type="EMBL" id="LIUT01000001">
    <property type="protein sequence ID" value="KOR90703.1"/>
    <property type="molecule type" value="Genomic_DNA"/>
</dbReference>
<gene>
    <name evidence="6" type="ORF">AM231_09255</name>
</gene>
<feature type="domain" description="Fe/B12 periplasmic-binding" evidence="5">
    <location>
        <begin position="268"/>
        <end position="529"/>
    </location>
</feature>
<accession>A0A0M1P895</accession>
<evidence type="ECO:0000256" key="1">
    <source>
        <dbReference type="ARBA" id="ARBA00023015"/>
    </source>
</evidence>
<dbReference type="InterPro" id="IPR009057">
    <property type="entry name" value="Homeodomain-like_sf"/>
</dbReference>
<dbReference type="SUPFAM" id="SSF53807">
    <property type="entry name" value="Helical backbone' metal receptor"/>
    <property type="match status" value="1"/>
</dbReference>
<evidence type="ECO:0000313" key="6">
    <source>
        <dbReference type="EMBL" id="KOR90703.1"/>
    </source>
</evidence>
<dbReference type="Proteomes" id="UP000036932">
    <property type="component" value="Unassembled WGS sequence"/>
</dbReference>
<dbReference type="Pfam" id="PF01497">
    <property type="entry name" value="Peripla_BP_2"/>
    <property type="match status" value="1"/>
</dbReference>
<keyword evidence="3" id="KW-0804">Transcription</keyword>
<dbReference type="AlphaFoldDB" id="A0A0M1P895"/>
<dbReference type="PANTHER" id="PTHR43280:SF28">
    <property type="entry name" value="HTH-TYPE TRANSCRIPTIONAL ACTIVATOR RHAS"/>
    <property type="match status" value="1"/>
</dbReference>
<evidence type="ECO:0000259" key="5">
    <source>
        <dbReference type="PROSITE" id="PS50983"/>
    </source>
</evidence>
<keyword evidence="2" id="KW-0238">DNA-binding</keyword>
<dbReference type="PATRIC" id="fig|1705565.3.peg.3823"/>
<dbReference type="Gene3D" id="3.40.50.1980">
    <property type="entry name" value="Nitrogenase molybdenum iron protein domain"/>
    <property type="match status" value="2"/>
</dbReference>
<protein>
    <submittedName>
        <fullName evidence="6">AraC family transcriptional regulator</fullName>
    </submittedName>
</protein>
<keyword evidence="7" id="KW-1185">Reference proteome</keyword>
<dbReference type="SMART" id="SM00342">
    <property type="entry name" value="HTH_ARAC"/>
    <property type="match status" value="1"/>
</dbReference>
<dbReference type="InterPro" id="IPR020449">
    <property type="entry name" value="Tscrpt_reg_AraC-type_HTH"/>
</dbReference>
<name>A0A0M1P895_9BACL</name>
<organism evidence="6 7">
    <name type="scientific">Paenibacillus solani</name>
    <dbReference type="NCBI Taxonomy" id="1705565"/>
    <lineage>
        <taxon>Bacteria</taxon>
        <taxon>Bacillati</taxon>
        <taxon>Bacillota</taxon>
        <taxon>Bacilli</taxon>
        <taxon>Bacillales</taxon>
        <taxon>Paenibacillaceae</taxon>
        <taxon>Paenibacillus</taxon>
    </lineage>
</organism>
<comment type="caution">
    <text evidence="6">The sequence shown here is derived from an EMBL/GenBank/DDBJ whole genome shotgun (WGS) entry which is preliminary data.</text>
</comment>
<dbReference type="SUPFAM" id="SSF46689">
    <property type="entry name" value="Homeodomain-like"/>
    <property type="match status" value="2"/>
</dbReference>
<proteinExistence type="predicted"/>
<reference evidence="7" key="1">
    <citation type="submission" date="2015-08" db="EMBL/GenBank/DDBJ databases">
        <title>Genome sequencing project for genomic taxonomy and phylogenomics of Bacillus-like bacteria.</title>
        <authorList>
            <person name="Liu B."/>
            <person name="Wang J."/>
            <person name="Zhu Y."/>
            <person name="Liu G."/>
            <person name="Chen Q."/>
            <person name="Chen Z."/>
            <person name="Lan J."/>
            <person name="Che J."/>
            <person name="Ge C."/>
            <person name="Shi H."/>
            <person name="Pan Z."/>
            <person name="Liu X."/>
        </authorList>
    </citation>
    <scope>NUCLEOTIDE SEQUENCE [LARGE SCALE GENOMIC DNA]</scope>
    <source>
        <strain evidence="7">FJAT-22460</strain>
    </source>
</reference>
<evidence type="ECO:0000259" key="4">
    <source>
        <dbReference type="PROSITE" id="PS01124"/>
    </source>
</evidence>
<evidence type="ECO:0000256" key="2">
    <source>
        <dbReference type="ARBA" id="ARBA00023125"/>
    </source>
</evidence>
<evidence type="ECO:0000313" key="7">
    <source>
        <dbReference type="Proteomes" id="UP000036932"/>
    </source>
</evidence>
<dbReference type="GO" id="GO:0043565">
    <property type="term" value="F:sequence-specific DNA binding"/>
    <property type="evidence" value="ECO:0007669"/>
    <property type="project" value="InterPro"/>
</dbReference>
<dbReference type="OrthoDB" id="9783876at2"/>
<dbReference type="PANTHER" id="PTHR43280">
    <property type="entry name" value="ARAC-FAMILY TRANSCRIPTIONAL REGULATOR"/>
    <property type="match status" value="1"/>
</dbReference>
<keyword evidence="1" id="KW-0805">Transcription regulation</keyword>
<feature type="domain" description="HTH araC/xylS-type" evidence="4">
    <location>
        <begin position="166"/>
        <end position="264"/>
    </location>
</feature>